<dbReference type="EMBL" id="CCSD01000061">
    <property type="protein sequence ID" value="CDZ89591.1"/>
    <property type="molecule type" value="Genomic_DNA"/>
</dbReference>
<protein>
    <submittedName>
        <fullName evidence="1">Uncharacterized protein</fullName>
    </submittedName>
</protein>
<name>A0A098BPD5_9NOCA</name>
<dbReference type="Proteomes" id="UP000042997">
    <property type="component" value="Unassembled WGS sequence"/>
</dbReference>
<evidence type="ECO:0000313" key="1">
    <source>
        <dbReference type="EMBL" id="CDZ89591.1"/>
    </source>
</evidence>
<dbReference type="AlphaFoldDB" id="A0A098BPD5"/>
<proteinExistence type="predicted"/>
<gene>
    <name evidence="1" type="ORF">RHRU231_50013</name>
</gene>
<sequence>MHRTAPPGRRRVGVLVGRGSVSGQSIRNIRYRPVDVLGPLLTVDEHDRMMDTTPLPDPWNKDSMGVVHPGARRRLWGCGRSRSSTLPPRGRTQ</sequence>
<reference evidence="1 2" key="1">
    <citation type="journal article" date="2014" name="Genome Announc.">
        <title>Draft Genome Sequence of Propane- and Butane-Oxidizing Actinobacterium Rhodococcus ruber IEGM 231.</title>
        <authorList>
            <person name="Ivshina I.B."/>
            <person name="Kuyukina M.S."/>
            <person name="Krivoruchko A.V."/>
            <person name="Barbe V."/>
            <person name="Fischer C."/>
        </authorList>
    </citation>
    <scope>NUCLEOTIDE SEQUENCE [LARGE SCALE GENOMIC DNA]</scope>
</reference>
<accession>A0A098BPD5</accession>
<evidence type="ECO:0000313" key="2">
    <source>
        <dbReference type="Proteomes" id="UP000042997"/>
    </source>
</evidence>
<organism evidence="1 2">
    <name type="scientific">Rhodococcus ruber</name>
    <dbReference type="NCBI Taxonomy" id="1830"/>
    <lineage>
        <taxon>Bacteria</taxon>
        <taxon>Bacillati</taxon>
        <taxon>Actinomycetota</taxon>
        <taxon>Actinomycetes</taxon>
        <taxon>Mycobacteriales</taxon>
        <taxon>Nocardiaceae</taxon>
        <taxon>Rhodococcus</taxon>
    </lineage>
</organism>